<geneLocation type="plasmid" evidence="6 7">
    <name>p1</name>
</geneLocation>
<dbReference type="GO" id="GO:0000976">
    <property type="term" value="F:transcription cis-regulatory region binding"/>
    <property type="evidence" value="ECO:0007669"/>
    <property type="project" value="TreeGrafter"/>
</dbReference>
<organism evidence="6 7">
    <name type="scientific">Gemmobacter fulvus</name>
    <dbReference type="NCBI Taxonomy" id="2840474"/>
    <lineage>
        <taxon>Bacteria</taxon>
        <taxon>Pseudomonadati</taxon>
        <taxon>Pseudomonadota</taxon>
        <taxon>Alphaproteobacteria</taxon>
        <taxon>Rhodobacterales</taxon>
        <taxon>Paracoccaceae</taxon>
        <taxon>Gemmobacter</taxon>
    </lineage>
</organism>
<dbReference type="SUPFAM" id="SSF53850">
    <property type="entry name" value="Periplasmic binding protein-like II"/>
    <property type="match status" value="1"/>
</dbReference>
<dbReference type="InterPro" id="IPR000847">
    <property type="entry name" value="LysR_HTH_N"/>
</dbReference>
<protein>
    <submittedName>
        <fullName evidence="6">LysR family transcriptional regulator</fullName>
    </submittedName>
</protein>
<keyword evidence="3" id="KW-0238">DNA-binding</keyword>
<dbReference type="KEGG" id="gfu:KM031_17880"/>
<evidence type="ECO:0000256" key="3">
    <source>
        <dbReference type="ARBA" id="ARBA00023125"/>
    </source>
</evidence>
<keyword evidence="2" id="KW-0805">Transcription regulation</keyword>
<gene>
    <name evidence="6" type="ORF">KM031_17880</name>
</gene>
<reference evidence="6" key="1">
    <citation type="submission" date="2021-06" db="EMBL/GenBank/DDBJ databases">
        <authorList>
            <person name="Lee C.-S."/>
            <person name="Jin L."/>
        </authorList>
    </citation>
    <scope>NUCLEOTIDE SEQUENCE</scope>
    <source>
        <strain evidence="6">Con5</strain>
        <plasmid evidence="6">p1</plasmid>
    </source>
</reference>
<dbReference type="AlphaFoldDB" id="A0A975S3J5"/>
<dbReference type="Gene3D" id="3.40.190.10">
    <property type="entry name" value="Periplasmic binding protein-like II"/>
    <property type="match status" value="2"/>
</dbReference>
<evidence type="ECO:0000256" key="1">
    <source>
        <dbReference type="ARBA" id="ARBA00009437"/>
    </source>
</evidence>
<keyword evidence="6" id="KW-0614">Plasmid</keyword>
<evidence type="ECO:0000256" key="2">
    <source>
        <dbReference type="ARBA" id="ARBA00023015"/>
    </source>
</evidence>
<evidence type="ECO:0000259" key="5">
    <source>
        <dbReference type="PROSITE" id="PS50931"/>
    </source>
</evidence>
<dbReference type="PANTHER" id="PTHR30126:SF98">
    <property type="entry name" value="HTH-TYPE TRANSCRIPTIONAL ACTIVATOR BAUR"/>
    <property type="match status" value="1"/>
</dbReference>
<dbReference type="Gene3D" id="1.10.10.10">
    <property type="entry name" value="Winged helix-like DNA-binding domain superfamily/Winged helix DNA-binding domain"/>
    <property type="match status" value="1"/>
</dbReference>
<feature type="domain" description="HTH lysR-type" evidence="5">
    <location>
        <begin position="18"/>
        <end position="75"/>
    </location>
</feature>
<sequence>MPETSQTIRPRRTSLGDVDLRLLRVFVEIVRCNGFSAAQSSLGMNQATISAHMRHLEERLAVRLCERGRSGFFMTEEGKKIHSAALDLFGSIERFQGAVGDAQGELTGRLTFGTVDAMVSNRTLDLQAAIGAFARLAPKVHLDIDVAAPQALSQGILSGRYQIVLMPAQTHFPQMRAVDVFLERQNLYCGRNHPLGAVADCDITPELLAMQAFAGRSYMPRAPICGVDFRWSAVTAHMESTLLLLLSGAYIGFLPDHYAAPALHSGALRALDPGRFTFEDTFQIVYSRERPTRAVELLVSSISRPQPAMA</sequence>
<dbReference type="SUPFAM" id="SSF46785">
    <property type="entry name" value="Winged helix' DNA-binding domain"/>
    <property type="match status" value="1"/>
</dbReference>
<name>A0A975S3J5_9RHOB</name>
<proteinExistence type="inferred from homology"/>
<comment type="similarity">
    <text evidence="1">Belongs to the LysR transcriptional regulatory family.</text>
</comment>
<keyword evidence="4" id="KW-0804">Transcription</keyword>
<dbReference type="EMBL" id="CP076362">
    <property type="protein sequence ID" value="QWK92168.1"/>
    <property type="molecule type" value="Genomic_DNA"/>
</dbReference>
<dbReference type="GO" id="GO:0003700">
    <property type="term" value="F:DNA-binding transcription factor activity"/>
    <property type="evidence" value="ECO:0007669"/>
    <property type="project" value="InterPro"/>
</dbReference>
<dbReference type="InterPro" id="IPR005119">
    <property type="entry name" value="LysR_subst-bd"/>
</dbReference>
<dbReference type="RefSeq" id="WP_215505154.1">
    <property type="nucleotide sequence ID" value="NZ_CP076362.1"/>
</dbReference>
<dbReference type="PROSITE" id="PS50931">
    <property type="entry name" value="HTH_LYSR"/>
    <property type="match status" value="1"/>
</dbReference>
<evidence type="ECO:0000256" key="4">
    <source>
        <dbReference type="ARBA" id="ARBA00023163"/>
    </source>
</evidence>
<accession>A0A975S3J5</accession>
<evidence type="ECO:0000313" key="7">
    <source>
        <dbReference type="Proteomes" id="UP000679352"/>
    </source>
</evidence>
<dbReference type="Pfam" id="PF00126">
    <property type="entry name" value="HTH_1"/>
    <property type="match status" value="1"/>
</dbReference>
<evidence type="ECO:0000313" key="6">
    <source>
        <dbReference type="EMBL" id="QWK92168.1"/>
    </source>
</evidence>
<dbReference type="InterPro" id="IPR036388">
    <property type="entry name" value="WH-like_DNA-bd_sf"/>
</dbReference>
<dbReference type="Pfam" id="PF03466">
    <property type="entry name" value="LysR_substrate"/>
    <property type="match status" value="1"/>
</dbReference>
<dbReference type="Proteomes" id="UP000679352">
    <property type="component" value="Plasmid p1"/>
</dbReference>
<dbReference type="PANTHER" id="PTHR30126">
    <property type="entry name" value="HTH-TYPE TRANSCRIPTIONAL REGULATOR"/>
    <property type="match status" value="1"/>
</dbReference>
<dbReference type="InterPro" id="IPR036390">
    <property type="entry name" value="WH_DNA-bd_sf"/>
</dbReference>
<keyword evidence="7" id="KW-1185">Reference proteome</keyword>